<dbReference type="Gene3D" id="3.90.180.10">
    <property type="entry name" value="Medium-chain alcohol dehydrogenases, catalytic domain"/>
    <property type="match status" value="1"/>
</dbReference>
<dbReference type="InterPro" id="IPR013149">
    <property type="entry name" value="ADH-like_C"/>
</dbReference>
<dbReference type="InterPro" id="IPR020843">
    <property type="entry name" value="ER"/>
</dbReference>
<dbReference type="GO" id="GO:0005737">
    <property type="term" value="C:cytoplasm"/>
    <property type="evidence" value="ECO:0007669"/>
    <property type="project" value="TreeGrafter"/>
</dbReference>
<dbReference type="Pfam" id="PF00107">
    <property type="entry name" value="ADH_zinc_N"/>
    <property type="match status" value="1"/>
</dbReference>
<organism evidence="9 10">
    <name type="scientific">Clonostachys byssicola</name>
    <dbReference type="NCBI Taxonomy" id="160290"/>
    <lineage>
        <taxon>Eukaryota</taxon>
        <taxon>Fungi</taxon>
        <taxon>Dikarya</taxon>
        <taxon>Ascomycota</taxon>
        <taxon>Pezizomycotina</taxon>
        <taxon>Sordariomycetes</taxon>
        <taxon>Hypocreomycetidae</taxon>
        <taxon>Hypocreales</taxon>
        <taxon>Bionectriaceae</taxon>
        <taxon>Clonostachys</taxon>
    </lineage>
</organism>
<dbReference type="OrthoDB" id="1879366at2759"/>
<evidence type="ECO:0000256" key="4">
    <source>
        <dbReference type="ARBA" id="ARBA00022833"/>
    </source>
</evidence>
<reference evidence="10" key="1">
    <citation type="submission" date="2019-06" db="EMBL/GenBank/DDBJ databases">
        <authorList>
            <person name="Broberg M."/>
        </authorList>
    </citation>
    <scope>NUCLEOTIDE SEQUENCE [LARGE SCALE GENOMIC DNA]</scope>
</reference>
<dbReference type="SUPFAM" id="SSF51735">
    <property type="entry name" value="NAD(P)-binding Rossmann-fold domains"/>
    <property type="match status" value="1"/>
</dbReference>
<keyword evidence="10" id="KW-1185">Reference proteome</keyword>
<dbReference type="InterPro" id="IPR011032">
    <property type="entry name" value="GroES-like_sf"/>
</dbReference>
<evidence type="ECO:0000259" key="8">
    <source>
        <dbReference type="SMART" id="SM00829"/>
    </source>
</evidence>
<comment type="similarity">
    <text evidence="2 7">Belongs to the zinc-containing alcohol dehydrogenase family.</text>
</comment>
<keyword evidence="3 7" id="KW-0479">Metal-binding</keyword>
<evidence type="ECO:0000313" key="9">
    <source>
        <dbReference type="EMBL" id="CAG9989422.1"/>
    </source>
</evidence>
<keyword evidence="5" id="KW-0560">Oxidoreductase</keyword>
<dbReference type="SUPFAM" id="SSF50129">
    <property type="entry name" value="GroES-like"/>
    <property type="match status" value="1"/>
</dbReference>
<dbReference type="GO" id="GO:0004022">
    <property type="term" value="F:alcohol dehydrogenase (NAD+) activity"/>
    <property type="evidence" value="ECO:0007669"/>
    <property type="project" value="TreeGrafter"/>
</dbReference>
<proteinExistence type="inferred from homology"/>
<evidence type="ECO:0000256" key="6">
    <source>
        <dbReference type="ARBA" id="ARBA00023027"/>
    </source>
</evidence>
<dbReference type="InterPro" id="IPR002328">
    <property type="entry name" value="ADH_Zn_CS"/>
</dbReference>
<keyword evidence="6" id="KW-0520">NAD</keyword>
<dbReference type="PANTHER" id="PTHR42940">
    <property type="entry name" value="ALCOHOL DEHYDROGENASE 1-RELATED"/>
    <property type="match status" value="1"/>
</dbReference>
<dbReference type="GO" id="GO:0008270">
    <property type="term" value="F:zinc ion binding"/>
    <property type="evidence" value="ECO:0007669"/>
    <property type="project" value="InterPro"/>
</dbReference>
<dbReference type="FunFam" id="3.40.50.720:FF:000039">
    <property type="entry name" value="Alcohol dehydrogenase AdhP"/>
    <property type="match status" value="1"/>
</dbReference>
<dbReference type="AlphaFoldDB" id="A0A9N9Y3U6"/>
<dbReference type="PANTHER" id="PTHR42940:SF5">
    <property type="entry name" value="ALCOHOL DEHYDROGENASE 2"/>
    <property type="match status" value="1"/>
</dbReference>
<keyword evidence="4 7" id="KW-0862">Zinc</keyword>
<dbReference type="EMBL" id="CABFNO020001466">
    <property type="protein sequence ID" value="CAG9989422.1"/>
    <property type="molecule type" value="Genomic_DNA"/>
</dbReference>
<evidence type="ECO:0000313" key="10">
    <source>
        <dbReference type="Proteomes" id="UP000754883"/>
    </source>
</evidence>
<name>A0A9N9Y3U6_9HYPO</name>
<dbReference type="SMART" id="SM00829">
    <property type="entry name" value="PKS_ER"/>
    <property type="match status" value="1"/>
</dbReference>
<feature type="domain" description="Enoyl reductase (ER)" evidence="8">
    <location>
        <begin position="20"/>
        <end position="353"/>
    </location>
</feature>
<dbReference type="PROSITE" id="PS00059">
    <property type="entry name" value="ADH_ZINC"/>
    <property type="match status" value="1"/>
</dbReference>
<gene>
    <name evidence="9" type="ORF">CBYS24578_00017242</name>
</gene>
<dbReference type="CDD" id="cd08297">
    <property type="entry name" value="CAD3"/>
    <property type="match status" value="1"/>
</dbReference>
<evidence type="ECO:0000256" key="3">
    <source>
        <dbReference type="ARBA" id="ARBA00022723"/>
    </source>
</evidence>
<sequence length="359" mass="37926">MAAPHPHKTGNRAAVYSEPGTLKTEIKDLPIPNLGPGEVLIRLHYSGVCHTDIAFCLNEFPNQVVPTKRGQVGGHEGIGEVVALGEGVQSISVGSKVGIQIAGDACLSCDACLVGGETSCSSLKITGYFTPGTFQQYKIAPARYVMPIPDGLDMAAAAPLMCAGVTVYTALKNSEIRPGDWVVVSGAGGGLGHLGIQYAKAMGGKVIGIDHGSKEQFCRDLGADEFLDFTQFQSNATLARRIKKLTGGGAKVALVCSAKSYPQALSWLGLRGTIACIALPEKPGSFVPDVGTLILQELRIIGAKSGNRLDMKECLEFAAQGKVKPVYQLRSLDDLTKTFQEMESGVIQGRVVIDLKPKL</sequence>
<protein>
    <recommendedName>
        <fullName evidence="8">Enoyl reductase (ER) domain-containing protein</fullName>
    </recommendedName>
</protein>
<evidence type="ECO:0000256" key="1">
    <source>
        <dbReference type="ARBA" id="ARBA00001947"/>
    </source>
</evidence>
<evidence type="ECO:0000256" key="7">
    <source>
        <dbReference type="RuleBase" id="RU361277"/>
    </source>
</evidence>
<accession>A0A9N9Y3U6</accession>
<dbReference type="Proteomes" id="UP000754883">
    <property type="component" value="Unassembled WGS sequence"/>
</dbReference>
<dbReference type="InterPro" id="IPR013154">
    <property type="entry name" value="ADH-like_N"/>
</dbReference>
<comment type="cofactor">
    <cofactor evidence="1 7">
        <name>Zn(2+)</name>
        <dbReference type="ChEBI" id="CHEBI:29105"/>
    </cofactor>
</comment>
<dbReference type="Gene3D" id="3.40.50.720">
    <property type="entry name" value="NAD(P)-binding Rossmann-like Domain"/>
    <property type="match status" value="1"/>
</dbReference>
<reference evidence="9 10" key="2">
    <citation type="submission" date="2021-10" db="EMBL/GenBank/DDBJ databases">
        <authorList>
            <person name="Piombo E."/>
        </authorList>
    </citation>
    <scope>NUCLEOTIDE SEQUENCE [LARGE SCALE GENOMIC DNA]</scope>
</reference>
<evidence type="ECO:0000256" key="2">
    <source>
        <dbReference type="ARBA" id="ARBA00008072"/>
    </source>
</evidence>
<comment type="caution">
    <text evidence="9">The sequence shown here is derived from an EMBL/GenBank/DDBJ whole genome shotgun (WGS) entry which is preliminary data.</text>
</comment>
<evidence type="ECO:0000256" key="5">
    <source>
        <dbReference type="ARBA" id="ARBA00023002"/>
    </source>
</evidence>
<dbReference type="Pfam" id="PF08240">
    <property type="entry name" value="ADH_N"/>
    <property type="match status" value="1"/>
</dbReference>
<dbReference type="InterPro" id="IPR036291">
    <property type="entry name" value="NAD(P)-bd_dom_sf"/>
</dbReference>